<accession>A0A183ECV9</accession>
<evidence type="ECO:0000313" key="1">
    <source>
        <dbReference type="EMBL" id="VDN32478.1"/>
    </source>
</evidence>
<reference evidence="1 2" key="2">
    <citation type="submission" date="2018-11" db="EMBL/GenBank/DDBJ databases">
        <authorList>
            <consortium name="Pathogen Informatics"/>
        </authorList>
    </citation>
    <scope>NUCLEOTIDE SEQUENCE [LARGE SCALE GENOMIC DNA]</scope>
</reference>
<proteinExistence type="predicted"/>
<dbReference type="WBParaSite" id="GPUH_0001882501-mRNA-1">
    <property type="protein sequence ID" value="GPUH_0001882501-mRNA-1"/>
    <property type="gene ID" value="GPUH_0001882501"/>
</dbReference>
<organism evidence="3">
    <name type="scientific">Gongylonema pulchrum</name>
    <dbReference type="NCBI Taxonomy" id="637853"/>
    <lineage>
        <taxon>Eukaryota</taxon>
        <taxon>Metazoa</taxon>
        <taxon>Ecdysozoa</taxon>
        <taxon>Nematoda</taxon>
        <taxon>Chromadorea</taxon>
        <taxon>Rhabditida</taxon>
        <taxon>Spirurina</taxon>
        <taxon>Spiruromorpha</taxon>
        <taxon>Spiruroidea</taxon>
        <taxon>Gongylonematidae</taxon>
        <taxon>Gongylonema</taxon>
    </lineage>
</organism>
<dbReference type="AlphaFoldDB" id="A0A183ECV9"/>
<keyword evidence="2" id="KW-1185">Reference proteome</keyword>
<name>A0A183ECV9_9BILA</name>
<dbReference type="Proteomes" id="UP000271098">
    <property type="component" value="Unassembled WGS sequence"/>
</dbReference>
<reference evidence="3" key="1">
    <citation type="submission" date="2016-06" db="UniProtKB">
        <authorList>
            <consortium name="WormBaseParasite"/>
        </authorList>
    </citation>
    <scope>IDENTIFICATION</scope>
</reference>
<sequence length="58" mass="6677">MPSDFASELGDDDWQDTDDWALYSSGKFEGDLNIDMDIIILPNVSEDQVTTRSERRHE</sequence>
<gene>
    <name evidence="1" type="ORF">GPUH_LOCUS18799</name>
</gene>
<protein>
    <submittedName>
        <fullName evidence="3">Reverse transcriptase</fullName>
    </submittedName>
</protein>
<evidence type="ECO:0000313" key="3">
    <source>
        <dbReference type="WBParaSite" id="GPUH_0001882501-mRNA-1"/>
    </source>
</evidence>
<evidence type="ECO:0000313" key="2">
    <source>
        <dbReference type="Proteomes" id="UP000271098"/>
    </source>
</evidence>
<dbReference type="EMBL" id="UYRT01087363">
    <property type="protein sequence ID" value="VDN32478.1"/>
    <property type="molecule type" value="Genomic_DNA"/>
</dbReference>